<feature type="domain" description="FAS1" evidence="3">
    <location>
        <begin position="434"/>
        <end position="581"/>
    </location>
</feature>
<protein>
    <recommendedName>
        <fullName evidence="8">Expansin-like EG45 domain-containing protein</fullName>
    </recommendedName>
</protein>
<dbReference type="PROSITE" id="PS50843">
    <property type="entry name" value="EXPANSIN_CBD"/>
    <property type="match status" value="1"/>
</dbReference>
<dbReference type="Gene3D" id="2.40.40.10">
    <property type="entry name" value="RlpA-like domain"/>
    <property type="match status" value="1"/>
</dbReference>
<dbReference type="PANTHER" id="PTHR31692:SF56">
    <property type="entry name" value="EXPANSIN-B2-RELATED"/>
    <property type="match status" value="1"/>
</dbReference>
<dbReference type="PANTHER" id="PTHR31692">
    <property type="entry name" value="EXPANSIN-B3"/>
    <property type="match status" value="1"/>
</dbReference>
<keyword evidence="2" id="KW-0732">Signal</keyword>
<feature type="signal peptide" evidence="2">
    <location>
        <begin position="1"/>
        <end position="23"/>
    </location>
</feature>
<feature type="domain" description="Expansin-like EG45" evidence="4">
    <location>
        <begin position="55"/>
        <end position="163"/>
    </location>
</feature>
<dbReference type="InterPro" id="IPR036749">
    <property type="entry name" value="Expansin_CBD_sf"/>
</dbReference>
<feature type="compositionally biased region" description="Low complexity" evidence="1">
    <location>
        <begin position="297"/>
        <end position="306"/>
    </location>
</feature>
<evidence type="ECO:0000256" key="2">
    <source>
        <dbReference type="SAM" id="SignalP"/>
    </source>
</evidence>
<feature type="domain" description="Expansin-like CBD" evidence="5">
    <location>
        <begin position="177"/>
        <end position="252"/>
    </location>
</feature>
<dbReference type="Gene3D" id="2.60.40.760">
    <property type="entry name" value="Expansin, cellulose-binding-like domain"/>
    <property type="match status" value="1"/>
</dbReference>
<feature type="chain" id="PRO_5045162721" description="Expansin-like EG45 domain-containing protein" evidence="2">
    <location>
        <begin position="24"/>
        <end position="585"/>
    </location>
</feature>
<gene>
    <name evidence="6" type="ORF">WJX75_006138</name>
</gene>
<organism evidence="6 7">
    <name type="scientific">Coccomyxa subellipsoidea</name>
    <dbReference type="NCBI Taxonomy" id="248742"/>
    <lineage>
        <taxon>Eukaryota</taxon>
        <taxon>Viridiplantae</taxon>
        <taxon>Chlorophyta</taxon>
        <taxon>core chlorophytes</taxon>
        <taxon>Trebouxiophyceae</taxon>
        <taxon>Trebouxiophyceae incertae sedis</taxon>
        <taxon>Coccomyxaceae</taxon>
        <taxon>Coccomyxa</taxon>
    </lineage>
</organism>
<proteinExistence type="predicted"/>
<keyword evidence="7" id="KW-1185">Reference proteome</keyword>
<dbReference type="PROSITE" id="PS50213">
    <property type="entry name" value="FAS1"/>
    <property type="match status" value="1"/>
</dbReference>
<dbReference type="InterPro" id="IPR007112">
    <property type="entry name" value="Expansin/allergen_DPBB_dom"/>
</dbReference>
<dbReference type="Gene3D" id="2.30.180.10">
    <property type="entry name" value="FAS1 domain"/>
    <property type="match status" value="1"/>
</dbReference>
<evidence type="ECO:0000259" key="4">
    <source>
        <dbReference type="PROSITE" id="PS50842"/>
    </source>
</evidence>
<evidence type="ECO:0000313" key="7">
    <source>
        <dbReference type="Proteomes" id="UP001491310"/>
    </source>
</evidence>
<sequence length="585" mass="60249">MDARLPTIAVIVLTAVASAKGEAAPLSDFFLGSASPYGGQQDGIDPSQPSGALLSGSCGFGTFSRGVWPFWSVATASASNFALLGKGSNGCGACLQVSCSGSKCAQRQQHSAQPVVFVGDICTSCAPGHINIHASFFNDSIGDPSSGTLPVQFRQVECQPPGEMVMRVTDYSVSGNGSIRVVPMHVAGSGTLQSVELRTSAGEGVTNLAHAWRPMNNSFGAAWDLSDLYPPPFDLRLRDSVGRMVIADNAIPVPEVGYYATPAQFSTADRLGGSSEVAQGTPLLPEPSSELPPQPTLLPGGSPGPAVAPSVSSLISTFAWQFQTPPPLGSAATARSSSPPDPGTSTSLPPTAGGLFVDPSLQSQGVSPGATYANPNIQPFERTPQPPLVGLVSTPSPAPQLIQLPFSNFVMPNATGPAPGPSNATAQPPKSQCVPNSYAALQQHAQFSTFLQNANSTGLTSFLKNGNSSQTVFAPVNSAWQRQPDTGSSRALTNLMLFHVALGNRDVSSFPTVAAAGSQNSRADSDGYLPLDTLQGSSLYMRPSANNQSLLVGESARASGTPTNFAQATCSGTVYGLDIVLSPPA</sequence>
<evidence type="ECO:0008006" key="8">
    <source>
        <dbReference type="Google" id="ProtNLM"/>
    </source>
</evidence>
<evidence type="ECO:0000313" key="6">
    <source>
        <dbReference type="EMBL" id="KAK9905783.1"/>
    </source>
</evidence>
<feature type="region of interest" description="Disordered" evidence="1">
    <location>
        <begin position="326"/>
        <end position="384"/>
    </location>
</feature>
<dbReference type="SMART" id="SM00554">
    <property type="entry name" value="FAS1"/>
    <property type="match status" value="1"/>
</dbReference>
<dbReference type="InterPro" id="IPR000782">
    <property type="entry name" value="FAS1_domain"/>
</dbReference>
<evidence type="ECO:0000259" key="5">
    <source>
        <dbReference type="PROSITE" id="PS50843"/>
    </source>
</evidence>
<dbReference type="EMBL" id="JALJOT010000011">
    <property type="protein sequence ID" value="KAK9905783.1"/>
    <property type="molecule type" value="Genomic_DNA"/>
</dbReference>
<dbReference type="InterPro" id="IPR036378">
    <property type="entry name" value="FAS1_dom_sf"/>
</dbReference>
<name>A0ABR2YIH0_9CHLO</name>
<accession>A0ABR2YIH0</accession>
<dbReference type="Pfam" id="PF02469">
    <property type="entry name" value="Fasciclin"/>
    <property type="match status" value="1"/>
</dbReference>
<evidence type="ECO:0000259" key="3">
    <source>
        <dbReference type="PROSITE" id="PS50213"/>
    </source>
</evidence>
<dbReference type="InterPro" id="IPR036908">
    <property type="entry name" value="RlpA-like_sf"/>
</dbReference>
<comment type="caution">
    <text evidence="6">The sequence shown here is derived from an EMBL/GenBank/DDBJ whole genome shotgun (WGS) entry which is preliminary data.</text>
</comment>
<dbReference type="SUPFAM" id="SSF82153">
    <property type="entry name" value="FAS1 domain"/>
    <property type="match status" value="1"/>
</dbReference>
<feature type="region of interest" description="Disordered" evidence="1">
    <location>
        <begin position="271"/>
        <end position="306"/>
    </location>
</feature>
<dbReference type="CDD" id="cd22271">
    <property type="entry name" value="DPBB_EXP_N-like"/>
    <property type="match status" value="1"/>
</dbReference>
<dbReference type="SUPFAM" id="SSF49590">
    <property type="entry name" value="PHL pollen allergen"/>
    <property type="match status" value="1"/>
</dbReference>
<dbReference type="Proteomes" id="UP001491310">
    <property type="component" value="Unassembled WGS sequence"/>
</dbReference>
<reference evidence="6 7" key="1">
    <citation type="journal article" date="2024" name="Nat. Commun.">
        <title>Phylogenomics reveals the evolutionary origins of lichenization in chlorophyte algae.</title>
        <authorList>
            <person name="Puginier C."/>
            <person name="Libourel C."/>
            <person name="Otte J."/>
            <person name="Skaloud P."/>
            <person name="Haon M."/>
            <person name="Grisel S."/>
            <person name="Petersen M."/>
            <person name="Berrin J.G."/>
            <person name="Delaux P.M."/>
            <person name="Dal Grande F."/>
            <person name="Keller J."/>
        </authorList>
    </citation>
    <scope>NUCLEOTIDE SEQUENCE [LARGE SCALE GENOMIC DNA]</scope>
    <source>
        <strain evidence="6 7">SAG 216-7</strain>
    </source>
</reference>
<dbReference type="SUPFAM" id="SSF50685">
    <property type="entry name" value="Barwin-like endoglucanases"/>
    <property type="match status" value="1"/>
</dbReference>
<evidence type="ECO:0000256" key="1">
    <source>
        <dbReference type="SAM" id="MobiDB-lite"/>
    </source>
</evidence>
<dbReference type="Pfam" id="PF01357">
    <property type="entry name" value="Expansin_C"/>
    <property type="match status" value="1"/>
</dbReference>
<dbReference type="InterPro" id="IPR007117">
    <property type="entry name" value="Expansin_CBD"/>
</dbReference>
<dbReference type="PROSITE" id="PS50842">
    <property type="entry name" value="EXPANSIN_EG45"/>
    <property type="match status" value="1"/>
</dbReference>